<gene>
    <name evidence="11" type="ORF">G5C60_07925</name>
</gene>
<dbReference type="Gene3D" id="3.30.565.10">
    <property type="entry name" value="Histidine kinase-like ATPase, C-terminal domain"/>
    <property type="match status" value="1"/>
</dbReference>
<evidence type="ECO:0000256" key="4">
    <source>
        <dbReference type="ARBA" id="ARBA00022679"/>
    </source>
</evidence>
<feature type="domain" description="Histidine kinase/HSP90-like ATPase" evidence="10">
    <location>
        <begin position="305"/>
        <end position="403"/>
    </location>
</feature>
<dbReference type="InterPro" id="IPR055558">
    <property type="entry name" value="DUF7134"/>
</dbReference>
<evidence type="ECO:0000256" key="1">
    <source>
        <dbReference type="ARBA" id="ARBA00000085"/>
    </source>
</evidence>
<dbReference type="InterPro" id="IPR011712">
    <property type="entry name" value="Sig_transdc_His_kin_sub3_dim/P"/>
</dbReference>
<dbReference type="PANTHER" id="PTHR24421:SF10">
    <property type="entry name" value="NITRATE_NITRITE SENSOR PROTEIN NARQ"/>
    <property type="match status" value="1"/>
</dbReference>
<keyword evidence="5" id="KW-0547">Nucleotide-binding</keyword>
<keyword evidence="12" id="KW-1185">Reference proteome</keyword>
<dbReference type="RefSeq" id="WP_165256159.1">
    <property type="nucleotide sequence ID" value="NZ_JAAKZY010000017.1"/>
</dbReference>
<feature type="transmembrane region" description="Helical" evidence="9">
    <location>
        <begin position="138"/>
        <end position="155"/>
    </location>
</feature>
<dbReference type="SUPFAM" id="SSF55874">
    <property type="entry name" value="ATPase domain of HSP90 chaperone/DNA topoisomerase II/histidine kinase"/>
    <property type="match status" value="1"/>
</dbReference>
<evidence type="ECO:0000256" key="3">
    <source>
        <dbReference type="ARBA" id="ARBA00022553"/>
    </source>
</evidence>
<dbReference type="InterPro" id="IPR036890">
    <property type="entry name" value="HATPase_C_sf"/>
</dbReference>
<dbReference type="GO" id="GO:0000155">
    <property type="term" value="F:phosphorelay sensor kinase activity"/>
    <property type="evidence" value="ECO:0007669"/>
    <property type="project" value="InterPro"/>
</dbReference>
<dbReference type="CDD" id="cd16917">
    <property type="entry name" value="HATPase_UhpB-NarQ-NarX-like"/>
    <property type="match status" value="1"/>
</dbReference>
<dbReference type="EMBL" id="JAAKZY010000017">
    <property type="protein sequence ID" value="NGO07581.1"/>
    <property type="molecule type" value="Genomic_DNA"/>
</dbReference>
<reference evidence="11 12" key="1">
    <citation type="submission" date="2020-02" db="EMBL/GenBank/DDBJ databases">
        <title>Whole-genome analyses of novel actinobacteria.</title>
        <authorList>
            <person name="Sahin N."/>
            <person name="Gencbay T."/>
        </authorList>
    </citation>
    <scope>NUCLEOTIDE SEQUENCE [LARGE SCALE GENOMIC DNA]</scope>
    <source>
        <strain evidence="11 12">HC44</strain>
    </source>
</reference>
<keyword evidence="3" id="KW-0597">Phosphoprotein</keyword>
<proteinExistence type="predicted"/>
<evidence type="ECO:0000256" key="5">
    <source>
        <dbReference type="ARBA" id="ARBA00022741"/>
    </source>
</evidence>
<keyword evidence="6 11" id="KW-0418">Kinase</keyword>
<dbReference type="GO" id="GO:0046983">
    <property type="term" value="F:protein dimerization activity"/>
    <property type="evidence" value="ECO:0007669"/>
    <property type="project" value="InterPro"/>
</dbReference>
<keyword evidence="9" id="KW-1133">Transmembrane helix</keyword>
<name>A0A6G4V0S5_9ACTN</name>
<keyword evidence="4" id="KW-0808">Transferase</keyword>
<keyword evidence="9" id="KW-0812">Transmembrane</keyword>
<feature type="transmembrane region" description="Helical" evidence="9">
    <location>
        <begin position="82"/>
        <end position="99"/>
    </location>
</feature>
<dbReference type="GO" id="GO:0016020">
    <property type="term" value="C:membrane"/>
    <property type="evidence" value="ECO:0007669"/>
    <property type="project" value="InterPro"/>
</dbReference>
<dbReference type="InterPro" id="IPR003594">
    <property type="entry name" value="HATPase_dom"/>
</dbReference>
<keyword evidence="7" id="KW-0067">ATP-binding</keyword>
<sequence>MVRPLLPQPWMHRAYDLALAVLVAYTTLFYDTGYDQLIGVSMALAVVFRRRAPLTVMAVVAALALTQYVLAALAEPLAGDLTGYDIALLIAMVTVVIHAEETWKVYAAGGMVVVGNVLAFGGISSLSSAADWDEFNENLTFTGVCAAVWLTAYVMRTRRLLVAALEERAAGAERERAHLIRLAAVEERAAIARELHDVVAHSLAVMIIQADGARYAIAADQDKATKAMQAVAGTGRDALEDMRSIVEVLRGTKKSGTDGDGGGEGADDRRRVGLAHLEPLVERARAAGLRVDLRVDGEPQGLSTAEELTLFRIAQESMTNALRHAGPEAHVTVTLEFRDGTAVLEVIDDGAGKLAGSAPVLPGSGGNGLVGMRERVDVHGGRFTAGPRLGPGWQIKVELPARAAERAAV</sequence>
<accession>A0A6G4V0S5</accession>
<feature type="transmembrane region" description="Helical" evidence="9">
    <location>
        <begin position="51"/>
        <end position="70"/>
    </location>
</feature>
<feature type="transmembrane region" description="Helical" evidence="9">
    <location>
        <begin position="12"/>
        <end position="30"/>
    </location>
</feature>
<evidence type="ECO:0000256" key="8">
    <source>
        <dbReference type="ARBA" id="ARBA00023012"/>
    </source>
</evidence>
<dbReference type="AlphaFoldDB" id="A0A6G4V0S5"/>
<dbReference type="EC" id="2.7.13.3" evidence="2"/>
<dbReference type="InterPro" id="IPR050482">
    <property type="entry name" value="Sensor_HK_TwoCompSys"/>
</dbReference>
<evidence type="ECO:0000313" key="12">
    <source>
        <dbReference type="Proteomes" id="UP000472335"/>
    </source>
</evidence>
<evidence type="ECO:0000256" key="6">
    <source>
        <dbReference type="ARBA" id="ARBA00022777"/>
    </source>
</evidence>
<evidence type="ECO:0000256" key="7">
    <source>
        <dbReference type="ARBA" id="ARBA00022840"/>
    </source>
</evidence>
<dbReference type="Pfam" id="PF02518">
    <property type="entry name" value="HATPase_c"/>
    <property type="match status" value="1"/>
</dbReference>
<evidence type="ECO:0000259" key="10">
    <source>
        <dbReference type="SMART" id="SM00387"/>
    </source>
</evidence>
<dbReference type="SMART" id="SM00387">
    <property type="entry name" value="HATPase_c"/>
    <property type="match status" value="1"/>
</dbReference>
<dbReference type="PANTHER" id="PTHR24421">
    <property type="entry name" value="NITRATE/NITRITE SENSOR PROTEIN NARX-RELATED"/>
    <property type="match status" value="1"/>
</dbReference>
<keyword evidence="8" id="KW-0902">Two-component regulatory system</keyword>
<comment type="caution">
    <text evidence="11">The sequence shown here is derived from an EMBL/GenBank/DDBJ whole genome shotgun (WGS) entry which is preliminary data.</text>
</comment>
<evidence type="ECO:0000256" key="2">
    <source>
        <dbReference type="ARBA" id="ARBA00012438"/>
    </source>
</evidence>
<dbReference type="Gene3D" id="1.20.5.1930">
    <property type="match status" value="1"/>
</dbReference>
<dbReference type="GO" id="GO:0005524">
    <property type="term" value="F:ATP binding"/>
    <property type="evidence" value="ECO:0007669"/>
    <property type="project" value="UniProtKB-KW"/>
</dbReference>
<evidence type="ECO:0000313" key="11">
    <source>
        <dbReference type="EMBL" id="NGO07581.1"/>
    </source>
</evidence>
<keyword evidence="9" id="KW-0472">Membrane</keyword>
<evidence type="ECO:0000256" key="9">
    <source>
        <dbReference type="SAM" id="Phobius"/>
    </source>
</evidence>
<protein>
    <recommendedName>
        <fullName evidence="2">histidine kinase</fullName>
        <ecNumber evidence="2">2.7.13.3</ecNumber>
    </recommendedName>
</protein>
<dbReference type="Pfam" id="PF07730">
    <property type="entry name" value="HisKA_3"/>
    <property type="match status" value="1"/>
</dbReference>
<organism evidence="11 12">
    <name type="scientific">Streptomyces scabichelini</name>
    <dbReference type="NCBI Taxonomy" id="2711217"/>
    <lineage>
        <taxon>Bacteria</taxon>
        <taxon>Bacillati</taxon>
        <taxon>Actinomycetota</taxon>
        <taxon>Actinomycetes</taxon>
        <taxon>Kitasatosporales</taxon>
        <taxon>Streptomycetaceae</taxon>
        <taxon>Streptomyces</taxon>
    </lineage>
</organism>
<dbReference type="Proteomes" id="UP000472335">
    <property type="component" value="Unassembled WGS sequence"/>
</dbReference>
<dbReference type="Pfam" id="PF23539">
    <property type="entry name" value="DUF7134"/>
    <property type="match status" value="1"/>
</dbReference>
<comment type="catalytic activity">
    <reaction evidence="1">
        <text>ATP + protein L-histidine = ADP + protein N-phospho-L-histidine.</text>
        <dbReference type="EC" id="2.7.13.3"/>
    </reaction>
</comment>
<feature type="transmembrane region" description="Helical" evidence="9">
    <location>
        <begin position="106"/>
        <end position="126"/>
    </location>
</feature>